<dbReference type="VEuPathDB" id="FungiDB:jhhlp_007814"/>
<organism evidence="4 5">
    <name type="scientific">Lomentospora prolificans</name>
    <dbReference type="NCBI Taxonomy" id="41688"/>
    <lineage>
        <taxon>Eukaryota</taxon>
        <taxon>Fungi</taxon>
        <taxon>Dikarya</taxon>
        <taxon>Ascomycota</taxon>
        <taxon>Pezizomycotina</taxon>
        <taxon>Sordariomycetes</taxon>
        <taxon>Hypocreomycetidae</taxon>
        <taxon>Microascales</taxon>
        <taxon>Microascaceae</taxon>
        <taxon>Lomentospora</taxon>
    </lineage>
</organism>
<feature type="domain" description="FAM50A/XAP5 C-terminal" evidence="3">
    <location>
        <begin position="167"/>
        <end position="354"/>
    </location>
</feature>
<dbReference type="OrthoDB" id="1562195at2759"/>
<evidence type="ECO:0000256" key="1">
    <source>
        <dbReference type="SAM" id="Coils"/>
    </source>
</evidence>
<sequence>MSNENASRFVTQNKTTQERLSTNTVGLVNLSDFRKRRAEVLEQQEREARETLLSAVSTPNRSLSRTPVSGNVSGDAASGSEQPVKKKLKKKKKVGGAKLSFGDDEEDEAEDTQGSEPTNVKKPKLSPNASVGIVPKALTKAAMKQEAAEREALRREFLQIQDAVKATEIAIPFVFYDGTNIPGGTVRVKKGDFVWVFLDKSRKVGAKLQVGGDKASSRKQWARVSVDDLILVRGSIIIPHHYDFYFFAINKSIGPGGERIFDYSSDAPKMQKHANANDADETEEKETPGGLQTAAAYKAAAIRNLPDISTLEGANDDPALTKVVDRRWYERNKHIYPASLWQEFDPEKDYQTEIRRDLGGNAFFYAK</sequence>
<accession>A0A2N3N0M9</accession>
<feature type="region of interest" description="Disordered" evidence="2">
    <location>
        <begin position="1"/>
        <end position="23"/>
    </location>
</feature>
<proteinExistence type="predicted"/>
<gene>
    <name evidence="4" type="ORF">jhhlp_007814</name>
</gene>
<dbReference type="Pfam" id="PF04921">
    <property type="entry name" value="XAP5"/>
    <property type="match status" value="1"/>
</dbReference>
<dbReference type="GO" id="GO:0005634">
    <property type="term" value="C:nucleus"/>
    <property type="evidence" value="ECO:0007669"/>
    <property type="project" value="InterPro"/>
</dbReference>
<feature type="compositionally biased region" description="Basic residues" evidence="2">
    <location>
        <begin position="85"/>
        <end position="95"/>
    </location>
</feature>
<evidence type="ECO:0000259" key="3">
    <source>
        <dbReference type="Pfam" id="PF04921"/>
    </source>
</evidence>
<protein>
    <recommendedName>
        <fullName evidence="3">FAM50A/XAP5 C-terminal domain-containing protein</fullName>
    </recommendedName>
</protein>
<comment type="caution">
    <text evidence="4">The sequence shown here is derived from an EMBL/GenBank/DDBJ whole genome shotgun (WGS) entry which is preliminary data.</text>
</comment>
<dbReference type="PANTHER" id="PTHR12722">
    <property type="entry name" value="XAP-5 PROTEIN-RELATED"/>
    <property type="match status" value="1"/>
</dbReference>
<feature type="region of interest" description="Disordered" evidence="2">
    <location>
        <begin position="45"/>
        <end position="128"/>
    </location>
</feature>
<evidence type="ECO:0000313" key="4">
    <source>
        <dbReference type="EMBL" id="PKS05981.1"/>
    </source>
</evidence>
<name>A0A2N3N0M9_9PEZI</name>
<dbReference type="InterPro" id="IPR048337">
    <property type="entry name" value="FAM50A/XAP5_C"/>
</dbReference>
<dbReference type="PANTHER" id="PTHR12722:SF0">
    <property type="entry name" value="PROTEIN FAM50A"/>
    <property type="match status" value="1"/>
</dbReference>
<dbReference type="InParanoid" id="A0A2N3N0M9"/>
<feature type="coiled-coil region" evidence="1">
    <location>
        <begin position="136"/>
        <end position="163"/>
    </location>
</feature>
<feature type="compositionally biased region" description="Polar residues" evidence="2">
    <location>
        <begin position="54"/>
        <end position="72"/>
    </location>
</feature>
<reference evidence="4 5" key="1">
    <citation type="journal article" date="2017" name="G3 (Bethesda)">
        <title>First Draft Genome Sequence of the Pathogenic Fungus Lomentospora prolificans (Formerly Scedosporium prolificans).</title>
        <authorList>
            <person name="Luo R."/>
            <person name="Zimin A."/>
            <person name="Workman R."/>
            <person name="Fan Y."/>
            <person name="Pertea G."/>
            <person name="Grossman N."/>
            <person name="Wear M.P."/>
            <person name="Jia B."/>
            <person name="Miller H."/>
            <person name="Casadevall A."/>
            <person name="Timp W."/>
            <person name="Zhang S.X."/>
            <person name="Salzberg S.L."/>
        </authorList>
    </citation>
    <scope>NUCLEOTIDE SEQUENCE [LARGE SCALE GENOMIC DNA]</scope>
    <source>
        <strain evidence="4 5">JHH-5317</strain>
    </source>
</reference>
<keyword evidence="5" id="KW-1185">Reference proteome</keyword>
<feature type="compositionally biased region" description="Acidic residues" evidence="2">
    <location>
        <begin position="102"/>
        <end position="113"/>
    </location>
</feature>
<evidence type="ECO:0000313" key="5">
    <source>
        <dbReference type="Proteomes" id="UP000233524"/>
    </source>
</evidence>
<dbReference type="InterPro" id="IPR007005">
    <property type="entry name" value="XAP5"/>
</dbReference>
<keyword evidence="1" id="KW-0175">Coiled coil</keyword>
<dbReference type="STRING" id="41688.A0A2N3N0M9"/>
<evidence type="ECO:0000256" key="2">
    <source>
        <dbReference type="SAM" id="MobiDB-lite"/>
    </source>
</evidence>
<dbReference type="Proteomes" id="UP000233524">
    <property type="component" value="Unassembled WGS sequence"/>
</dbReference>
<dbReference type="EMBL" id="NLAX01001139">
    <property type="protein sequence ID" value="PKS05981.1"/>
    <property type="molecule type" value="Genomic_DNA"/>
</dbReference>
<dbReference type="GO" id="GO:0006325">
    <property type="term" value="P:chromatin organization"/>
    <property type="evidence" value="ECO:0007669"/>
    <property type="project" value="TreeGrafter"/>
</dbReference>
<dbReference type="AlphaFoldDB" id="A0A2N3N0M9"/>